<dbReference type="OrthoDB" id="9790815at2"/>
<proteinExistence type="inferred from homology"/>
<dbReference type="Gene3D" id="2.130.10.10">
    <property type="entry name" value="YVTN repeat-like/Quinoprotein amine dehydrogenase"/>
    <property type="match status" value="1"/>
</dbReference>
<dbReference type="PANTHER" id="PTHR30344:SF1">
    <property type="entry name" value="6-PHOSPHOGLUCONOLACTONASE"/>
    <property type="match status" value="1"/>
</dbReference>
<evidence type="ECO:0000313" key="6">
    <source>
        <dbReference type="Proteomes" id="UP000262901"/>
    </source>
</evidence>
<name>A0A372KKF1_9STRE</name>
<accession>A0A346NBL5</accession>
<evidence type="ECO:0000313" key="4">
    <source>
        <dbReference type="EMBL" id="RFU52781.1"/>
    </source>
</evidence>
<accession>A0A372KKF1</accession>
<protein>
    <submittedName>
        <fullName evidence="4">Lactonase family protein</fullName>
    </submittedName>
</protein>
<dbReference type="InterPro" id="IPR011048">
    <property type="entry name" value="Haem_d1_sf"/>
</dbReference>
<dbReference type="GO" id="GO:0017057">
    <property type="term" value="F:6-phosphogluconolactonase activity"/>
    <property type="evidence" value="ECO:0007669"/>
    <property type="project" value="TreeGrafter"/>
</dbReference>
<dbReference type="SUPFAM" id="SSF51004">
    <property type="entry name" value="C-terminal (heme d1) domain of cytochrome cd1-nitrite reductase"/>
    <property type="match status" value="1"/>
</dbReference>
<dbReference type="Proteomes" id="UP000246115">
    <property type="component" value="Chromosome"/>
</dbReference>
<dbReference type="EMBL" id="QVQZ01000019">
    <property type="protein sequence ID" value="RFU52781.1"/>
    <property type="molecule type" value="Genomic_DNA"/>
</dbReference>
<dbReference type="PANTHER" id="PTHR30344">
    <property type="entry name" value="6-PHOSPHOGLUCONOLACTONASE-RELATED"/>
    <property type="match status" value="1"/>
</dbReference>
<dbReference type="EMBL" id="CP031733">
    <property type="protein sequence ID" value="AXQ78410.1"/>
    <property type="molecule type" value="Genomic_DNA"/>
</dbReference>
<dbReference type="InterPro" id="IPR050282">
    <property type="entry name" value="Cycloisomerase_2"/>
</dbReference>
<reference evidence="2" key="4">
    <citation type="journal article" date="2019" name="Int. J. Syst. Evol. Microbiol.">
        <title>Streptococcus chenjunshii sp. nov. isolated from feces of Tibetan antelopes.</title>
        <authorList>
            <person name="Tian Z."/>
            <person name="Lu S."/>
            <person name="Jin D."/>
            <person name="Yang J."/>
            <person name="Pu J."/>
            <person name="Lai X.H."/>
            <person name="Bai X.N."/>
            <person name="Wu X.M."/>
            <person name="Li J."/>
            <person name="Wang S."/>
            <person name="Xu J."/>
        </authorList>
    </citation>
    <scope>NUCLEOTIDE SEQUENCE</scope>
    <source>
        <strain evidence="2">Z15</strain>
    </source>
</reference>
<reference evidence="5" key="3">
    <citation type="submission" date="2018-08" db="EMBL/GenBank/DDBJ databases">
        <title>Streptococcus chenjunshii sp. nov., isolated from stools sample of the Tibetan antelope in the Qinghai-Tibet plateau, China.</title>
        <authorList>
            <person name="Tian Z."/>
        </authorList>
    </citation>
    <scope>NUCLEOTIDE SEQUENCE [LARGE SCALE GENOMIC DNA]</scope>
    <source>
        <strain evidence="5">Z15</strain>
    </source>
</reference>
<dbReference type="AlphaFoldDB" id="A0A372KKF1"/>
<evidence type="ECO:0000313" key="7">
    <source>
        <dbReference type="Proteomes" id="UP000264056"/>
    </source>
</evidence>
<dbReference type="InterPro" id="IPR015943">
    <property type="entry name" value="WD40/YVTN_repeat-like_dom_sf"/>
</dbReference>
<reference evidence="3 7" key="1">
    <citation type="submission" date="2018-08" db="EMBL/GenBank/DDBJ databases">
        <title>Draft genome of Streptococcus sp .nov. Z2.</title>
        <authorList>
            <person name="Tian Z."/>
        </authorList>
    </citation>
    <scope>NUCLEOTIDE SEQUENCE [LARGE SCALE GENOMIC DNA]</scope>
    <source>
        <strain evidence="3 7">Z2</strain>
    </source>
</reference>
<reference evidence="4 6" key="2">
    <citation type="submission" date="2018-08" db="EMBL/GenBank/DDBJ databases">
        <title>Draft genome of Streptococcus sp. nov. Z1.</title>
        <authorList>
            <person name="Tian Z."/>
        </authorList>
    </citation>
    <scope>NUCLEOTIDE SEQUENCE [LARGE SCALE GENOMIC DNA]</scope>
    <source>
        <strain evidence="4">Z1</strain>
        <strain evidence="6">Z1(2018)</strain>
    </source>
</reference>
<dbReference type="Proteomes" id="UP000262901">
    <property type="component" value="Unassembled WGS sequence"/>
</dbReference>
<organism evidence="4 6">
    <name type="scientific">Streptococcus chenjunshii</name>
    <dbReference type="NCBI Taxonomy" id="2173853"/>
    <lineage>
        <taxon>Bacteria</taxon>
        <taxon>Bacillati</taxon>
        <taxon>Bacillota</taxon>
        <taxon>Bacilli</taxon>
        <taxon>Lactobacillales</taxon>
        <taxon>Streptococcaceae</taxon>
        <taxon>Streptococcus</taxon>
    </lineage>
</organism>
<dbReference type="EMBL" id="QVQY01000024">
    <property type="protein sequence ID" value="RFU50521.1"/>
    <property type="molecule type" value="Genomic_DNA"/>
</dbReference>
<dbReference type="GO" id="GO:0005829">
    <property type="term" value="C:cytosol"/>
    <property type="evidence" value="ECO:0007669"/>
    <property type="project" value="TreeGrafter"/>
</dbReference>
<comment type="similarity">
    <text evidence="1">Belongs to the cycloisomerase 2 family.</text>
</comment>
<evidence type="ECO:0000313" key="5">
    <source>
        <dbReference type="Proteomes" id="UP000246115"/>
    </source>
</evidence>
<gene>
    <name evidence="2" type="ORF">DDV21_004615</name>
    <name evidence="3" type="ORF">DDV22_08230</name>
    <name evidence="4" type="ORF">DDV23_07870</name>
</gene>
<dbReference type="Proteomes" id="UP000264056">
    <property type="component" value="Unassembled WGS sequence"/>
</dbReference>
<dbReference type="Pfam" id="PF10282">
    <property type="entry name" value="Lactonase"/>
    <property type="match status" value="1"/>
</dbReference>
<sequence>MKTIYFGTYTKRQSQGIYAADFETDSGQLSNLRLLAKEPNPTYLTFSENNCYSVGSYKGKGGIASFNQHFQLINHVVETGAPLCYVAADKQHRLVYGANYHKGEILIYKQGNKGELTLVNKLLHHGSGPHQNQAGPHPHFADLTPDGCLITCDLGTDSVITYDVSNRGQTKELGHYHAASGSGCRHLVFHPKQKTVYLVCELNATVEVLDYYGKGQFKKRQTITTLPDNYQGFNACGAIRITKDGRFLYVSNRGHDSIAVFAVTENGELENRQIIPSAGQTPRDFTLSPAEDFLIAVHQDSDNAAVFKRDSKTGLLTEKSRNFTVPEAVCVLFND</sequence>
<evidence type="ECO:0000313" key="2">
    <source>
        <dbReference type="EMBL" id="AXQ78410.1"/>
    </source>
</evidence>
<dbReference type="KEGG" id="schj:DDV21_004615"/>
<dbReference type="RefSeq" id="WP_116878554.1">
    <property type="nucleotide sequence ID" value="NZ_CP031733.1"/>
</dbReference>
<keyword evidence="7" id="KW-1185">Reference proteome</keyword>
<evidence type="ECO:0000256" key="1">
    <source>
        <dbReference type="ARBA" id="ARBA00005564"/>
    </source>
</evidence>
<evidence type="ECO:0000313" key="3">
    <source>
        <dbReference type="EMBL" id="RFU50521.1"/>
    </source>
</evidence>
<dbReference type="InterPro" id="IPR019405">
    <property type="entry name" value="Lactonase_7-beta_prop"/>
</dbReference>